<dbReference type="InterPro" id="IPR035976">
    <property type="entry name" value="Sushi/SCR/CCP_sf"/>
</dbReference>
<evidence type="ECO:0000256" key="8">
    <source>
        <dbReference type="SAM" id="MobiDB-lite"/>
    </source>
</evidence>
<dbReference type="PANTHER" id="PTHR45656">
    <property type="entry name" value="PROTEIN CBR-CLEC-78"/>
    <property type="match status" value="1"/>
</dbReference>
<evidence type="ECO:0000259" key="9">
    <source>
        <dbReference type="PROSITE" id="PS50022"/>
    </source>
</evidence>
<dbReference type="PROSITE" id="PS50923">
    <property type="entry name" value="SUSHI"/>
    <property type="match status" value="5"/>
</dbReference>
<name>A0A7R9AH89_9CRUS</name>
<evidence type="ECO:0000256" key="1">
    <source>
        <dbReference type="ARBA" id="ARBA00022536"/>
    </source>
</evidence>
<feature type="domain" description="Sushi" evidence="11">
    <location>
        <begin position="667"/>
        <end position="726"/>
    </location>
</feature>
<dbReference type="InterPro" id="IPR051277">
    <property type="entry name" value="SEZ6_CSMD_C4BPB_Regulators"/>
</dbReference>
<dbReference type="InterPro" id="IPR018097">
    <property type="entry name" value="EGF_Ca-bd_CS"/>
</dbReference>
<dbReference type="EMBL" id="LR907897">
    <property type="protein sequence ID" value="CAD7254222.1"/>
    <property type="molecule type" value="Genomic_DNA"/>
</dbReference>
<feature type="compositionally biased region" description="Basic and acidic residues" evidence="8">
    <location>
        <begin position="10"/>
        <end position="19"/>
    </location>
</feature>
<dbReference type="PROSITE" id="PS50022">
    <property type="entry name" value="FA58C_3"/>
    <property type="match status" value="1"/>
</dbReference>
<dbReference type="SUPFAM" id="SSF57196">
    <property type="entry name" value="EGF/Laminin"/>
    <property type="match status" value="2"/>
</dbReference>
<dbReference type="GO" id="GO:0005509">
    <property type="term" value="F:calcium ion binding"/>
    <property type="evidence" value="ECO:0007669"/>
    <property type="project" value="InterPro"/>
</dbReference>
<evidence type="ECO:0000256" key="6">
    <source>
        <dbReference type="PROSITE-ProRule" id="PRU00076"/>
    </source>
</evidence>
<dbReference type="Proteomes" id="UP000677054">
    <property type="component" value="Unassembled WGS sequence"/>
</dbReference>
<comment type="caution">
    <text evidence="6">Lacks conserved residue(s) required for the propagation of feature annotation.</text>
</comment>
<dbReference type="InterPro" id="IPR049883">
    <property type="entry name" value="NOTCH1_EGF-like"/>
</dbReference>
<dbReference type="EMBL" id="CAJPEV010008379">
    <property type="protein sequence ID" value="CAG0905248.1"/>
    <property type="molecule type" value="Genomic_DNA"/>
</dbReference>
<dbReference type="SUPFAM" id="SSF49785">
    <property type="entry name" value="Galactose-binding domain-like"/>
    <property type="match status" value="1"/>
</dbReference>
<sequence>MARNSGAVDKTWHEGRGGEGSRNLDLLTPPSFRPPVCLSCPFAPVFPSRLRSDRFLRSAGVRLLSWPFHLDTEKLLKLTKKLLKKGLPTHDLPPPLDDLPPDRHDLPLPQVFDGSNERGIRLHGNDGFHGPRAPPMTLTAESGSIFIRFVTDPLRSARGWEAKFSSDCPMLKPGAGAIASNRDTSFGSIIKFTCPVGQEFATGLEEIQTMCEAGGEWSVDYIPKCQERYCGPVPQIDNGFAIGATNVTYRGQATYQCYAGFGFPSGLPVETIRCTAEGDWEKLPTCLASQCPSLPEVSHATQNILSGSGRSYGTVVRFECEPGYVRSGTPVILCQSNGTWSGTVPSCSRMRCHDFPKIENGFIVNSTTEYYYGDEVRIQCHRGYQLVGSNSIPCGPEQEFVNLPTCQDINECSQAQCDSASTVCTNLPGAFFCKCKEGFKPNLDCRPVGDLGLRSGAVPDGAILVSGQERGYPKEDVRLSSDVGWCGASGNPNSNFIVIDLQAPTVLKGFRTQPVVRHDGIVAFASVLRLQYSDELTDLFKEYRTPSGAPVEFRIGASSGPSVVNLPIPVEGRFFRFTIQDYVNAPCMRLELMGCNRQDCIDINECAEGNGGCDQKCTNNAGSYQCQCSVGYELFAANGTAGFYIESSETGLRDGDIFQINKTCVPKMCPPLEAPDHGQLLATKRKWHFGDVVSFTCDFGYIMEGSSSLRCLSTGRWNATIPTCICEHFFLSGF</sequence>
<dbReference type="InterPro" id="IPR000436">
    <property type="entry name" value="Sushi_SCR_CCP_dom"/>
</dbReference>
<dbReference type="PROSITE" id="PS50026">
    <property type="entry name" value="EGF_3"/>
    <property type="match status" value="1"/>
</dbReference>
<dbReference type="SMART" id="SM00179">
    <property type="entry name" value="EGF_CA"/>
    <property type="match status" value="2"/>
</dbReference>
<reference evidence="12" key="1">
    <citation type="submission" date="2020-11" db="EMBL/GenBank/DDBJ databases">
        <authorList>
            <person name="Tran Van P."/>
        </authorList>
    </citation>
    <scope>NUCLEOTIDE SEQUENCE</scope>
</reference>
<keyword evidence="1 6" id="KW-0245">EGF-like domain</keyword>
<evidence type="ECO:0008006" key="14">
    <source>
        <dbReference type="Google" id="ProtNLM"/>
    </source>
</evidence>
<dbReference type="PROSITE" id="PS01187">
    <property type="entry name" value="EGF_CA"/>
    <property type="match status" value="1"/>
</dbReference>
<dbReference type="SMART" id="SM00231">
    <property type="entry name" value="FA58C"/>
    <property type="match status" value="1"/>
</dbReference>
<dbReference type="AlphaFoldDB" id="A0A7R9AH89"/>
<feature type="disulfide bond" evidence="7">
    <location>
        <begin position="168"/>
        <end position="211"/>
    </location>
</feature>
<evidence type="ECO:0000256" key="7">
    <source>
        <dbReference type="PROSITE-ProRule" id="PRU00302"/>
    </source>
</evidence>
<evidence type="ECO:0000313" key="12">
    <source>
        <dbReference type="EMBL" id="CAD7254222.1"/>
    </source>
</evidence>
<evidence type="ECO:0000259" key="11">
    <source>
        <dbReference type="PROSITE" id="PS50923"/>
    </source>
</evidence>
<keyword evidence="2 7" id="KW-0768">Sushi</keyword>
<keyword evidence="3" id="KW-0732">Signal</keyword>
<feature type="domain" description="Sushi" evidence="11">
    <location>
        <begin position="350"/>
        <end position="408"/>
    </location>
</feature>
<dbReference type="InterPro" id="IPR001881">
    <property type="entry name" value="EGF-like_Ca-bd_dom"/>
</dbReference>
<feature type="domain" description="F5/8 type C" evidence="9">
    <location>
        <begin position="445"/>
        <end position="595"/>
    </location>
</feature>
<dbReference type="PANTHER" id="PTHR45656:SF4">
    <property type="entry name" value="PROTEIN CBR-CLEC-78"/>
    <property type="match status" value="1"/>
</dbReference>
<proteinExistence type="predicted"/>
<feature type="domain" description="Sushi" evidence="11">
    <location>
        <begin position="166"/>
        <end position="227"/>
    </location>
</feature>
<keyword evidence="5 7" id="KW-1015">Disulfide bond</keyword>
<dbReference type="PROSITE" id="PS00010">
    <property type="entry name" value="ASX_HYDROXYL"/>
    <property type="match status" value="1"/>
</dbReference>
<feature type="disulfide bond" evidence="7">
    <location>
        <begin position="697"/>
        <end position="724"/>
    </location>
</feature>
<dbReference type="Gene3D" id="2.10.25.10">
    <property type="entry name" value="Laminin"/>
    <property type="match status" value="2"/>
</dbReference>
<feature type="domain" description="Sushi" evidence="11">
    <location>
        <begin position="228"/>
        <end position="288"/>
    </location>
</feature>
<feature type="region of interest" description="Disordered" evidence="8">
    <location>
        <begin position="1"/>
        <end position="25"/>
    </location>
</feature>
<organism evidence="12">
    <name type="scientific">Darwinula stevensoni</name>
    <dbReference type="NCBI Taxonomy" id="69355"/>
    <lineage>
        <taxon>Eukaryota</taxon>
        <taxon>Metazoa</taxon>
        <taxon>Ecdysozoa</taxon>
        <taxon>Arthropoda</taxon>
        <taxon>Crustacea</taxon>
        <taxon>Oligostraca</taxon>
        <taxon>Ostracoda</taxon>
        <taxon>Podocopa</taxon>
        <taxon>Podocopida</taxon>
        <taxon>Darwinulocopina</taxon>
        <taxon>Darwinuloidea</taxon>
        <taxon>Darwinulidae</taxon>
        <taxon>Darwinula</taxon>
    </lineage>
</organism>
<keyword evidence="13" id="KW-1185">Reference proteome</keyword>
<evidence type="ECO:0000256" key="2">
    <source>
        <dbReference type="ARBA" id="ARBA00022659"/>
    </source>
</evidence>
<evidence type="ECO:0000256" key="5">
    <source>
        <dbReference type="ARBA" id="ARBA00023157"/>
    </source>
</evidence>
<dbReference type="FunFam" id="2.10.70.10:FF:000014">
    <property type="entry name" value="Membrane cofactor protein"/>
    <property type="match status" value="2"/>
</dbReference>
<feature type="domain" description="EGF-like" evidence="10">
    <location>
        <begin position="408"/>
        <end position="446"/>
    </location>
</feature>
<gene>
    <name evidence="12" type="ORF">DSTB1V02_LOCUS13968</name>
</gene>
<keyword evidence="4" id="KW-0677">Repeat</keyword>
<accession>A0A7R9AH89</accession>
<dbReference type="InterPro" id="IPR000152">
    <property type="entry name" value="EGF-type_Asp/Asn_hydroxyl_site"/>
</dbReference>
<dbReference type="SMART" id="SM00032">
    <property type="entry name" value="CCP"/>
    <property type="match status" value="5"/>
</dbReference>
<evidence type="ECO:0000256" key="3">
    <source>
        <dbReference type="ARBA" id="ARBA00022729"/>
    </source>
</evidence>
<evidence type="ECO:0000256" key="4">
    <source>
        <dbReference type="ARBA" id="ARBA00022737"/>
    </source>
</evidence>
<dbReference type="SUPFAM" id="SSF57535">
    <property type="entry name" value="Complement control module/SCR domain"/>
    <property type="match status" value="5"/>
</dbReference>
<dbReference type="Pfam" id="PF00084">
    <property type="entry name" value="Sushi"/>
    <property type="match status" value="4"/>
</dbReference>
<dbReference type="InterPro" id="IPR008979">
    <property type="entry name" value="Galactose-bd-like_sf"/>
</dbReference>
<dbReference type="Gene3D" id="2.10.70.10">
    <property type="entry name" value="Complement Module, domain 1"/>
    <property type="match status" value="5"/>
</dbReference>
<dbReference type="CDD" id="cd00033">
    <property type="entry name" value="CCP"/>
    <property type="match status" value="4"/>
</dbReference>
<dbReference type="InterPro" id="IPR000742">
    <property type="entry name" value="EGF"/>
</dbReference>
<dbReference type="Pfam" id="PF00754">
    <property type="entry name" value="F5_F8_type_C"/>
    <property type="match status" value="1"/>
</dbReference>
<dbReference type="Gene3D" id="2.60.120.260">
    <property type="entry name" value="Galactose-binding domain-like"/>
    <property type="match status" value="1"/>
</dbReference>
<feature type="disulfide bond" evidence="7">
    <location>
        <begin position="291"/>
        <end position="334"/>
    </location>
</feature>
<evidence type="ECO:0000313" key="13">
    <source>
        <dbReference type="Proteomes" id="UP000677054"/>
    </source>
</evidence>
<dbReference type="Pfam" id="PF07645">
    <property type="entry name" value="EGF_CA"/>
    <property type="match status" value="2"/>
</dbReference>
<feature type="domain" description="Sushi" evidence="11">
    <location>
        <begin position="289"/>
        <end position="349"/>
    </location>
</feature>
<evidence type="ECO:0000259" key="10">
    <source>
        <dbReference type="PROSITE" id="PS50026"/>
    </source>
</evidence>
<dbReference type="SMART" id="SM00181">
    <property type="entry name" value="EGF"/>
    <property type="match status" value="2"/>
</dbReference>
<dbReference type="CDD" id="cd00054">
    <property type="entry name" value="EGF_CA"/>
    <property type="match status" value="2"/>
</dbReference>
<dbReference type="PROSITE" id="PS01186">
    <property type="entry name" value="EGF_2"/>
    <property type="match status" value="1"/>
</dbReference>
<dbReference type="InterPro" id="IPR000421">
    <property type="entry name" value="FA58C"/>
</dbReference>
<protein>
    <recommendedName>
        <fullName evidence="14">Sushi/von Willebrand factor type A/EGF/pentraxin domain-containing 1</fullName>
    </recommendedName>
</protein>
<dbReference type="OrthoDB" id="430340at2759"/>
<feature type="disulfide bond" evidence="7">
    <location>
        <begin position="320"/>
        <end position="347"/>
    </location>
</feature>